<gene>
    <name evidence="9" type="ORF">CCHLO57077_00006101</name>
</gene>
<dbReference type="GO" id="GO:0004497">
    <property type="term" value="F:monooxygenase activity"/>
    <property type="evidence" value="ECO:0007669"/>
    <property type="project" value="UniProtKB-KW"/>
</dbReference>
<keyword evidence="5" id="KW-0560">Oxidoreductase</keyword>
<sequence length="830" mass="93483">MVNKDFKVVIAGGGIAGLGLANMLEMAGIDWVLLESHSEIASQVGASIGLFPNGLRILDQMGVYEAIRATWGYHPMSNTNRDAKGRVICFSPAMGDHLEERHGYPFIFIDRRSLLQILFDNLKHKDRVHLGRKVANVDLGEHGVKVTTANGEIFEGEILVGADGVHSRVREEMWRIGERIQPGVFLKDRESRRIPPNKYTKCREKLTWNANLVVSCRYKCVFGISEMSEGLDSNEFVCGDGHSYLISPGPGKRTYWFLFVNTGNGLVDRGRVPRYTKEEEVLLVEKHLRDPIAERHTFGDLYESRLYSTFTPLVEHVFKRWHFGRIMLLGDSAHKHNPIAGQGGMSALESGAAFVNELQSLLRRNNPRVISNNEYDAMLARTQRRFETRVKGLLKAANDQQRLLANDHPLSGLVPGFLGTVGGLEYDLAHLKKRVVGAISLRDFPQPKRPHLVPFTDELPTRPIRKMWTLKWLSIMITGYILFCSRELYNLSALRGIFDDVAGWRLQQTYVSFLMDQIRSTVMLSYSHLILEHDFNKAMAFVETRLILMSLLTIWTIEGYRLGHQRSIIRWPILFWVAYKMKGLGSATSLYFIFHMALGNSTTIGRPVPSSAAKAATLALFIVYIVATALLVVSNFKEQSIRISFDFLQSVPVYTGVLTALFTAYSRSNSIEGLKHSQSTLKEGASDKSAVVGMRNLDIVYLNRFYILLYVSLGTIHLGTVIFAAVQLKGHFSGILQSSDLPFLRSMPDASEGAYLQLIWDLIFTSASLFIFLLHTVWNLRGMGYISTLHAFKATMMVLVGQIIAGPGATYAALWHWRENLLSGLSEQYY</sequence>
<dbReference type="GO" id="GO:0071949">
    <property type="term" value="F:FAD binding"/>
    <property type="evidence" value="ECO:0007669"/>
    <property type="project" value="InterPro"/>
</dbReference>
<feature type="domain" description="FAD-binding" evidence="8">
    <location>
        <begin position="313"/>
        <end position="363"/>
    </location>
</feature>
<comment type="cofactor">
    <cofactor evidence="1">
        <name>FAD</name>
        <dbReference type="ChEBI" id="CHEBI:57692"/>
    </cofactor>
</comment>
<dbReference type="InterPro" id="IPR036188">
    <property type="entry name" value="FAD/NAD-bd_sf"/>
</dbReference>
<feature type="transmembrane region" description="Helical" evidence="7">
    <location>
        <begin position="569"/>
        <end position="594"/>
    </location>
</feature>
<keyword evidence="3" id="KW-0285">Flavoprotein</keyword>
<feature type="transmembrane region" description="Helical" evidence="7">
    <location>
        <begin position="754"/>
        <end position="774"/>
    </location>
</feature>
<keyword evidence="7" id="KW-0812">Transmembrane</keyword>
<dbReference type="Proteomes" id="UP001160390">
    <property type="component" value="Unassembled WGS sequence"/>
</dbReference>
<evidence type="ECO:0000259" key="8">
    <source>
        <dbReference type="Pfam" id="PF01494"/>
    </source>
</evidence>
<protein>
    <recommendedName>
        <fullName evidence="8">FAD-binding domain-containing protein</fullName>
    </recommendedName>
</protein>
<feature type="domain" description="FAD-binding" evidence="8">
    <location>
        <begin position="6"/>
        <end position="172"/>
    </location>
</feature>
<evidence type="ECO:0000256" key="4">
    <source>
        <dbReference type="ARBA" id="ARBA00022827"/>
    </source>
</evidence>
<evidence type="ECO:0000256" key="1">
    <source>
        <dbReference type="ARBA" id="ARBA00001974"/>
    </source>
</evidence>
<feature type="transmembrane region" description="Helical" evidence="7">
    <location>
        <begin position="705"/>
        <end position="726"/>
    </location>
</feature>
<dbReference type="Gene3D" id="3.50.50.60">
    <property type="entry name" value="FAD/NAD(P)-binding domain"/>
    <property type="match status" value="1"/>
</dbReference>
<evidence type="ECO:0000256" key="6">
    <source>
        <dbReference type="ARBA" id="ARBA00023033"/>
    </source>
</evidence>
<dbReference type="SUPFAM" id="SSF51905">
    <property type="entry name" value="FAD/NAD(P)-binding domain"/>
    <property type="match status" value="1"/>
</dbReference>
<organism evidence="9 10">
    <name type="scientific">Clonostachys chloroleuca</name>
    <dbReference type="NCBI Taxonomy" id="1926264"/>
    <lineage>
        <taxon>Eukaryota</taxon>
        <taxon>Fungi</taxon>
        <taxon>Dikarya</taxon>
        <taxon>Ascomycota</taxon>
        <taxon>Pezizomycotina</taxon>
        <taxon>Sordariomycetes</taxon>
        <taxon>Hypocreomycetidae</taxon>
        <taxon>Hypocreales</taxon>
        <taxon>Bionectriaceae</taxon>
        <taxon>Clonostachys</taxon>
    </lineage>
</organism>
<accession>A0AA35Q2T8</accession>
<comment type="similarity">
    <text evidence="2">Belongs to the paxM FAD-dependent monooxygenase family.</text>
</comment>
<keyword evidence="7" id="KW-0472">Membrane</keyword>
<feature type="transmembrane region" description="Helical" evidence="7">
    <location>
        <begin position="794"/>
        <end position="817"/>
    </location>
</feature>
<evidence type="ECO:0000256" key="5">
    <source>
        <dbReference type="ARBA" id="ARBA00023002"/>
    </source>
</evidence>
<name>A0AA35Q2T8_9HYPO</name>
<keyword evidence="10" id="KW-1185">Reference proteome</keyword>
<feature type="transmembrane region" description="Helical" evidence="7">
    <location>
        <begin position="538"/>
        <end position="557"/>
    </location>
</feature>
<keyword evidence="4" id="KW-0274">FAD</keyword>
<keyword evidence="7" id="KW-1133">Transmembrane helix</keyword>
<evidence type="ECO:0000256" key="2">
    <source>
        <dbReference type="ARBA" id="ARBA00007992"/>
    </source>
</evidence>
<dbReference type="EMBL" id="CABFNP030001195">
    <property type="protein sequence ID" value="CAI6091921.1"/>
    <property type="molecule type" value="Genomic_DNA"/>
</dbReference>
<evidence type="ECO:0000256" key="7">
    <source>
        <dbReference type="SAM" id="Phobius"/>
    </source>
</evidence>
<dbReference type="InterPro" id="IPR050562">
    <property type="entry name" value="FAD_mOase_fung"/>
</dbReference>
<evidence type="ECO:0000313" key="10">
    <source>
        <dbReference type="Proteomes" id="UP001160390"/>
    </source>
</evidence>
<proteinExistence type="inferred from homology"/>
<dbReference type="InterPro" id="IPR002938">
    <property type="entry name" value="FAD-bd"/>
</dbReference>
<dbReference type="AlphaFoldDB" id="A0AA35Q2T8"/>
<reference evidence="9" key="1">
    <citation type="submission" date="2023-01" db="EMBL/GenBank/DDBJ databases">
        <authorList>
            <person name="Piombo E."/>
        </authorList>
    </citation>
    <scope>NUCLEOTIDE SEQUENCE</scope>
</reference>
<evidence type="ECO:0000313" key="9">
    <source>
        <dbReference type="EMBL" id="CAI6091921.1"/>
    </source>
</evidence>
<dbReference type="PRINTS" id="PR00420">
    <property type="entry name" value="RNGMNOXGNASE"/>
</dbReference>
<dbReference type="PANTHER" id="PTHR47356">
    <property type="entry name" value="FAD-DEPENDENT MONOOXYGENASE ASQG-RELATED"/>
    <property type="match status" value="1"/>
</dbReference>
<dbReference type="Pfam" id="PF01494">
    <property type="entry name" value="FAD_binding_3"/>
    <property type="match status" value="2"/>
</dbReference>
<comment type="caution">
    <text evidence="9">The sequence shown here is derived from an EMBL/GenBank/DDBJ whole genome shotgun (WGS) entry which is preliminary data.</text>
</comment>
<keyword evidence="6" id="KW-0503">Monooxygenase</keyword>
<dbReference type="PANTHER" id="PTHR47356:SF2">
    <property type="entry name" value="FAD-BINDING DOMAIN-CONTAINING PROTEIN-RELATED"/>
    <property type="match status" value="1"/>
</dbReference>
<feature type="transmembrane region" description="Helical" evidence="7">
    <location>
        <begin position="614"/>
        <end position="633"/>
    </location>
</feature>
<evidence type="ECO:0000256" key="3">
    <source>
        <dbReference type="ARBA" id="ARBA00022630"/>
    </source>
</evidence>